<keyword evidence="3" id="KW-1185">Reference proteome</keyword>
<feature type="signal peptide" evidence="1">
    <location>
        <begin position="1"/>
        <end position="18"/>
    </location>
</feature>
<dbReference type="Proteomes" id="UP000070444">
    <property type="component" value="Unassembled WGS sequence"/>
</dbReference>
<keyword evidence="1" id="KW-0732">Signal</keyword>
<evidence type="ECO:0000256" key="1">
    <source>
        <dbReference type="SAM" id="SignalP"/>
    </source>
</evidence>
<organism evidence="2 3">
    <name type="scientific">Conidiobolus coronatus (strain ATCC 28846 / CBS 209.66 / NRRL 28638)</name>
    <name type="common">Delacroixia coronata</name>
    <dbReference type="NCBI Taxonomy" id="796925"/>
    <lineage>
        <taxon>Eukaryota</taxon>
        <taxon>Fungi</taxon>
        <taxon>Fungi incertae sedis</taxon>
        <taxon>Zoopagomycota</taxon>
        <taxon>Entomophthoromycotina</taxon>
        <taxon>Entomophthoromycetes</taxon>
        <taxon>Entomophthorales</taxon>
        <taxon>Ancylistaceae</taxon>
        <taxon>Conidiobolus</taxon>
    </lineage>
</organism>
<dbReference type="EMBL" id="KQ964834">
    <property type="protein sequence ID" value="KXN65671.1"/>
    <property type="molecule type" value="Genomic_DNA"/>
</dbReference>
<sequence length="112" mass="12699">MFIKLALVLIPLTQLVSADYCNRYGQKKELYAKYEPAYGGYRSYVSCKNTDDNGCFLNVKDPYEGIVGQQCHTQEVKPGDSTTNYTCENGDAINDFYDRAQKSGWKCVRIAE</sequence>
<protein>
    <submittedName>
        <fullName evidence="2">Uncharacterized protein</fullName>
    </submittedName>
</protein>
<feature type="chain" id="PRO_5007294036" evidence="1">
    <location>
        <begin position="19"/>
        <end position="112"/>
    </location>
</feature>
<name>A0A137NSH9_CONC2</name>
<reference evidence="2 3" key="1">
    <citation type="journal article" date="2015" name="Genome Biol. Evol.">
        <title>Phylogenomic analyses indicate that early fungi evolved digesting cell walls of algal ancestors of land plants.</title>
        <authorList>
            <person name="Chang Y."/>
            <person name="Wang S."/>
            <person name="Sekimoto S."/>
            <person name="Aerts A.L."/>
            <person name="Choi C."/>
            <person name="Clum A."/>
            <person name="LaButti K.M."/>
            <person name="Lindquist E.A."/>
            <person name="Yee Ngan C."/>
            <person name="Ohm R.A."/>
            <person name="Salamov A.A."/>
            <person name="Grigoriev I.V."/>
            <person name="Spatafora J.W."/>
            <person name="Berbee M.L."/>
        </authorList>
    </citation>
    <scope>NUCLEOTIDE SEQUENCE [LARGE SCALE GENOMIC DNA]</scope>
    <source>
        <strain evidence="2 3">NRRL 28638</strain>
    </source>
</reference>
<evidence type="ECO:0000313" key="2">
    <source>
        <dbReference type="EMBL" id="KXN65671.1"/>
    </source>
</evidence>
<dbReference type="AlphaFoldDB" id="A0A137NSH9"/>
<gene>
    <name evidence="2" type="ORF">CONCODRAFT_12674</name>
</gene>
<evidence type="ECO:0000313" key="3">
    <source>
        <dbReference type="Proteomes" id="UP000070444"/>
    </source>
</evidence>
<proteinExistence type="predicted"/>
<accession>A0A137NSH9</accession>